<protein>
    <submittedName>
        <fullName evidence="1">Uncharacterized protein</fullName>
    </submittedName>
</protein>
<keyword evidence="2" id="KW-1185">Reference proteome</keyword>
<dbReference type="EMBL" id="JAHBCI010000005">
    <property type="protein sequence ID" value="KAG9500678.1"/>
    <property type="molecule type" value="Genomic_DNA"/>
</dbReference>
<evidence type="ECO:0000313" key="1">
    <source>
        <dbReference type="EMBL" id="KAG9500678.1"/>
    </source>
</evidence>
<gene>
    <name evidence="1" type="ORF">J7337_006357</name>
</gene>
<comment type="caution">
    <text evidence="1">The sequence shown here is derived from an EMBL/GenBank/DDBJ whole genome shotgun (WGS) entry which is preliminary data.</text>
</comment>
<dbReference type="GeneID" id="68314213"/>
<dbReference type="KEGG" id="fmu:J7337_006357"/>
<sequence>MEQYGVYVPGTIGGYFRDVRTWKKYALKLIEEIRQKDSHTPFLRNVLSAEKSGDTAQPLTNSELAEECMGGM</sequence>
<reference evidence="1" key="1">
    <citation type="journal article" date="2021" name="Mol. Plant Microbe Interact.">
        <title>Telomere to telomere genome assembly of Fusarium musae F31, causal agent of crown rot disease of banana.</title>
        <authorList>
            <person name="Degradi L."/>
            <person name="Tava V."/>
            <person name="Kunova A."/>
            <person name="Cortesi P."/>
            <person name="Saracchi M."/>
            <person name="Pasquali M."/>
        </authorList>
    </citation>
    <scope>NUCLEOTIDE SEQUENCE</scope>
    <source>
        <strain evidence="1">F31</strain>
    </source>
</reference>
<dbReference type="AlphaFoldDB" id="A0A9P8IPQ8"/>
<proteinExistence type="predicted"/>
<organism evidence="1 2">
    <name type="scientific">Fusarium musae</name>
    <dbReference type="NCBI Taxonomy" id="1042133"/>
    <lineage>
        <taxon>Eukaryota</taxon>
        <taxon>Fungi</taxon>
        <taxon>Dikarya</taxon>
        <taxon>Ascomycota</taxon>
        <taxon>Pezizomycotina</taxon>
        <taxon>Sordariomycetes</taxon>
        <taxon>Hypocreomycetidae</taxon>
        <taxon>Hypocreales</taxon>
        <taxon>Nectriaceae</taxon>
        <taxon>Fusarium</taxon>
    </lineage>
</organism>
<dbReference type="RefSeq" id="XP_044679678.1">
    <property type="nucleotide sequence ID" value="XM_044824021.1"/>
</dbReference>
<dbReference type="Proteomes" id="UP000827133">
    <property type="component" value="Unassembled WGS sequence"/>
</dbReference>
<accession>A0A9P8IPQ8</accession>
<evidence type="ECO:0000313" key="2">
    <source>
        <dbReference type="Proteomes" id="UP000827133"/>
    </source>
</evidence>
<name>A0A9P8IPQ8_9HYPO</name>